<gene>
    <name evidence="16" type="primary">ddl</name>
    <name evidence="19" type="ORF">HXX02_05785</name>
</gene>
<keyword evidence="6 16" id="KW-0436">Ligase</keyword>
<dbReference type="Pfam" id="PF01820">
    <property type="entry name" value="Dala_Dala_lig_N"/>
    <property type="match status" value="1"/>
</dbReference>
<evidence type="ECO:0000256" key="13">
    <source>
        <dbReference type="ARBA" id="ARBA00023211"/>
    </source>
</evidence>
<evidence type="ECO:0000256" key="15">
    <source>
        <dbReference type="ARBA" id="ARBA00047614"/>
    </source>
</evidence>
<evidence type="ECO:0000256" key="3">
    <source>
        <dbReference type="ARBA" id="ARBA00003921"/>
    </source>
</evidence>
<dbReference type="Pfam" id="PF07478">
    <property type="entry name" value="Dala_Dala_lig_C"/>
    <property type="match status" value="1"/>
</dbReference>
<evidence type="ECO:0000256" key="17">
    <source>
        <dbReference type="PROSITE-ProRule" id="PRU00409"/>
    </source>
</evidence>
<evidence type="ECO:0000256" key="10">
    <source>
        <dbReference type="ARBA" id="ARBA00022842"/>
    </source>
</evidence>
<organism evidence="19 20">
    <name type="scientific">Microbulbifer elongatus</name>
    <dbReference type="NCBI Taxonomy" id="86173"/>
    <lineage>
        <taxon>Bacteria</taxon>
        <taxon>Pseudomonadati</taxon>
        <taxon>Pseudomonadota</taxon>
        <taxon>Gammaproteobacteria</taxon>
        <taxon>Cellvibrionales</taxon>
        <taxon>Microbulbiferaceae</taxon>
        <taxon>Microbulbifer</taxon>
    </lineage>
</organism>
<dbReference type="GO" id="GO:0008716">
    <property type="term" value="F:D-alanine-D-alanine ligase activity"/>
    <property type="evidence" value="ECO:0007669"/>
    <property type="project" value="UniProtKB-EC"/>
</dbReference>
<comment type="caution">
    <text evidence="19">The sequence shown here is derived from an EMBL/GenBank/DDBJ whole genome shotgun (WGS) entry which is preliminary data.</text>
</comment>
<evidence type="ECO:0000256" key="4">
    <source>
        <dbReference type="ARBA" id="ARBA00004752"/>
    </source>
</evidence>
<dbReference type="EMBL" id="JACASI010000014">
    <property type="protein sequence ID" value="MCQ3828946.1"/>
    <property type="molecule type" value="Genomic_DNA"/>
</dbReference>
<keyword evidence="9 17" id="KW-0067">ATP-binding</keyword>
<evidence type="ECO:0000256" key="8">
    <source>
        <dbReference type="ARBA" id="ARBA00022741"/>
    </source>
</evidence>
<dbReference type="Gene3D" id="3.30.470.20">
    <property type="entry name" value="ATP-grasp fold, B domain"/>
    <property type="match status" value="1"/>
</dbReference>
<dbReference type="InterPro" id="IPR013815">
    <property type="entry name" value="ATP_grasp_subdomain_1"/>
</dbReference>
<dbReference type="RefSeq" id="WP_255873762.1">
    <property type="nucleotide sequence ID" value="NZ_JACASI010000014.1"/>
</dbReference>
<evidence type="ECO:0000256" key="1">
    <source>
        <dbReference type="ARBA" id="ARBA00001936"/>
    </source>
</evidence>
<dbReference type="PROSITE" id="PS00844">
    <property type="entry name" value="DALA_DALA_LIGASE_2"/>
    <property type="match status" value="1"/>
</dbReference>
<keyword evidence="13" id="KW-0464">Manganese</keyword>
<dbReference type="InterPro" id="IPR011127">
    <property type="entry name" value="Dala_Dala_lig_N"/>
</dbReference>
<comment type="similarity">
    <text evidence="5 16">Belongs to the D-alanine--D-alanine ligase family.</text>
</comment>
<feature type="domain" description="ATP-grasp" evidence="18">
    <location>
        <begin position="136"/>
        <end position="342"/>
    </location>
</feature>
<evidence type="ECO:0000256" key="7">
    <source>
        <dbReference type="ARBA" id="ARBA00022723"/>
    </source>
</evidence>
<evidence type="ECO:0000256" key="12">
    <source>
        <dbReference type="ARBA" id="ARBA00022984"/>
    </source>
</evidence>
<evidence type="ECO:0000313" key="20">
    <source>
        <dbReference type="Proteomes" id="UP001205566"/>
    </source>
</evidence>
<keyword evidence="7" id="KW-0479">Metal-binding</keyword>
<dbReference type="PROSITE" id="PS00843">
    <property type="entry name" value="DALA_DALA_LIGASE_1"/>
    <property type="match status" value="1"/>
</dbReference>
<keyword evidence="16" id="KW-0963">Cytoplasm</keyword>
<dbReference type="HAMAP" id="MF_00047">
    <property type="entry name" value="Dala_Dala_lig"/>
    <property type="match status" value="1"/>
</dbReference>
<name>A0ABT1P1N5_9GAMM</name>
<dbReference type="InterPro" id="IPR005905">
    <property type="entry name" value="D_ala_D_ala"/>
</dbReference>
<comment type="subcellular location">
    <subcellularLocation>
        <location evidence="16">Cytoplasm</location>
    </subcellularLocation>
</comment>
<dbReference type="Proteomes" id="UP001205566">
    <property type="component" value="Unassembled WGS sequence"/>
</dbReference>
<keyword evidence="14 16" id="KW-0961">Cell wall biogenesis/degradation</keyword>
<dbReference type="InterPro" id="IPR011761">
    <property type="entry name" value="ATP-grasp"/>
</dbReference>
<dbReference type="Gene3D" id="3.30.1490.20">
    <property type="entry name" value="ATP-grasp fold, A domain"/>
    <property type="match status" value="1"/>
</dbReference>
<evidence type="ECO:0000256" key="11">
    <source>
        <dbReference type="ARBA" id="ARBA00022960"/>
    </source>
</evidence>
<comment type="cofactor">
    <cofactor evidence="2">
        <name>Mg(2+)</name>
        <dbReference type="ChEBI" id="CHEBI:18420"/>
    </cofactor>
</comment>
<evidence type="ECO:0000256" key="6">
    <source>
        <dbReference type="ARBA" id="ARBA00022598"/>
    </source>
</evidence>
<sequence length="346" mass="37748">MNKQAPNSTPSQTIHVLLICGGGGSEHDVSLRTADFIQRELAKSPTVQLTRVTMDGDGRFVDENDQVRELRSDKLLYSASGGNSGSAQPVDYVIPAIHGYPGETGDLQSQLEILGLPYFGCGPEASKVCFNKITTKLWLTALGIDNTPYQFLCADNADEAAKAQDALKQWGSVFVKASNQGSSVGCYKVSDPEALDGALREAFKLSPYVLVEKCLKVRELEVAAYLYDGELVVTPPGEVCAPEDTFYSYEEKYAEASRARTHVVAEGLSDAQLGWIREASKRAFVGLQLKDLSRIDFFLTDDGEIYLNEVNTFPGMTSISMFPKMLQNQGHDFSSYLGALIHSAVS</sequence>
<comment type="cofactor">
    <cofactor evidence="1">
        <name>Mn(2+)</name>
        <dbReference type="ChEBI" id="CHEBI:29035"/>
    </cofactor>
</comment>
<dbReference type="Gene3D" id="3.40.50.20">
    <property type="match status" value="1"/>
</dbReference>
<comment type="pathway">
    <text evidence="4 16">Cell wall biogenesis; peptidoglycan biosynthesis.</text>
</comment>
<dbReference type="PANTHER" id="PTHR23132:SF25">
    <property type="entry name" value="D-ALANINE--D-ALANINE LIGASE A"/>
    <property type="match status" value="1"/>
</dbReference>
<evidence type="ECO:0000256" key="2">
    <source>
        <dbReference type="ARBA" id="ARBA00001946"/>
    </source>
</evidence>
<keyword evidence="11 16" id="KW-0133">Cell shape</keyword>
<evidence type="ECO:0000256" key="5">
    <source>
        <dbReference type="ARBA" id="ARBA00010871"/>
    </source>
</evidence>
<keyword evidence="8 17" id="KW-0547">Nucleotide-binding</keyword>
<accession>A0ABT1P1N5</accession>
<evidence type="ECO:0000256" key="9">
    <source>
        <dbReference type="ARBA" id="ARBA00022840"/>
    </source>
</evidence>
<keyword evidence="12 16" id="KW-0573">Peptidoglycan synthesis</keyword>
<protein>
    <recommendedName>
        <fullName evidence="16">D-alanine--D-alanine ligase</fullName>
        <ecNumber evidence="16">6.3.2.4</ecNumber>
    </recommendedName>
    <alternativeName>
        <fullName evidence="16">D-Ala-D-Ala ligase</fullName>
    </alternativeName>
    <alternativeName>
        <fullName evidence="16">D-alanylalanine synthetase</fullName>
    </alternativeName>
</protein>
<dbReference type="NCBIfam" id="NF002527">
    <property type="entry name" value="PRK01966.1-3"/>
    <property type="match status" value="1"/>
</dbReference>
<reference evidence="19" key="1">
    <citation type="thesis" date="2020" institute="Technische Universitat Dresden" country="Dresden, Germany">
        <title>The Agarolytic System of Microbulbifer elongatus PORT2, Isolated from Batu Karas, Pangandaran West Java Indonesia.</title>
        <authorList>
            <person name="Anggraeni S.R."/>
        </authorList>
    </citation>
    <scope>NUCLEOTIDE SEQUENCE</scope>
    <source>
        <strain evidence="19">PORT2</strain>
    </source>
</reference>
<comment type="catalytic activity">
    <reaction evidence="15 16">
        <text>2 D-alanine + ATP = D-alanyl-D-alanine + ADP + phosphate + H(+)</text>
        <dbReference type="Rhea" id="RHEA:11224"/>
        <dbReference type="ChEBI" id="CHEBI:15378"/>
        <dbReference type="ChEBI" id="CHEBI:30616"/>
        <dbReference type="ChEBI" id="CHEBI:43474"/>
        <dbReference type="ChEBI" id="CHEBI:57416"/>
        <dbReference type="ChEBI" id="CHEBI:57822"/>
        <dbReference type="ChEBI" id="CHEBI:456216"/>
        <dbReference type="EC" id="6.3.2.4"/>
    </reaction>
</comment>
<dbReference type="PIRSF" id="PIRSF039102">
    <property type="entry name" value="Ddl/VanB"/>
    <property type="match status" value="1"/>
</dbReference>
<evidence type="ECO:0000256" key="14">
    <source>
        <dbReference type="ARBA" id="ARBA00023316"/>
    </source>
</evidence>
<proteinExistence type="inferred from homology"/>
<keyword evidence="20" id="KW-1185">Reference proteome</keyword>
<dbReference type="SUPFAM" id="SSF56059">
    <property type="entry name" value="Glutathione synthetase ATP-binding domain-like"/>
    <property type="match status" value="1"/>
</dbReference>
<dbReference type="PANTHER" id="PTHR23132">
    <property type="entry name" value="D-ALANINE--D-ALANINE LIGASE"/>
    <property type="match status" value="1"/>
</dbReference>
<dbReference type="InterPro" id="IPR016185">
    <property type="entry name" value="PreATP-grasp_dom_sf"/>
</dbReference>
<dbReference type="PROSITE" id="PS50975">
    <property type="entry name" value="ATP_GRASP"/>
    <property type="match status" value="1"/>
</dbReference>
<dbReference type="InterPro" id="IPR011095">
    <property type="entry name" value="Dala_Dala_lig_C"/>
</dbReference>
<comment type="function">
    <text evidence="3 16">Cell wall formation.</text>
</comment>
<evidence type="ECO:0000256" key="16">
    <source>
        <dbReference type="HAMAP-Rule" id="MF_00047"/>
    </source>
</evidence>
<dbReference type="InterPro" id="IPR000291">
    <property type="entry name" value="D-Ala_lig_Van_CS"/>
</dbReference>
<evidence type="ECO:0000259" key="18">
    <source>
        <dbReference type="PROSITE" id="PS50975"/>
    </source>
</evidence>
<dbReference type="SUPFAM" id="SSF52440">
    <property type="entry name" value="PreATP-grasp domain"/>
    <property type="match status" value="1"/>
</dbReference>
<keyword evidence="10" id="KW-0460">Magnesium</keyword>
<dbReference type="NCBIfam" id="TIGR01205">
    <property type="entry name" value="D_ala_D_alaTIGR"/>
    <property type="match status" value="1"/>
</dbReference>
<dbReference type="EC" id="6.3.2.4" evidence="16"/>
<evidence type="ECO:0000313" key="19">
    <source>
        <dbReference type="EMBL" id="MCQ3828946.1"/>
    </source>
</evidence>